<reference evidence="2 3" key="1">
    <citation type="submission" date="2016-04" db="EMBL/GenBank/DDBJ databases">
        <title>Genome analyses suggest a sexual origin of heterokaryosis in a supposedly ancient asexual fungus.</title>
        <authorList>
            <person name="Ropars J."/>
            <person name="Sedzielewska K."/>
            <person name="Noel J."/>
            <person name="Charron P."/>
            <person name="Farinelli L."/>
            <person name="Marton T."/>
            <person name="Kruger M."/>
            <person name="Pelin A."/>
            <person name="Brachmann A."/>
            <person name="Corradi N."/>
        </authorList>
    </citation>
    <scope>NUCLEOTIDE SEQUENCE [LARGE SCALE GENOMIC DNA]</scope>
    <source>
        <strain evidence="2 3">A5</strain>
    </source>
</reference>
<evidence type="ECO:0000256" key="1">
    <source>
        <dbReference type="SAM" id="MobiDB-lite"/>
    </source>
</evidence>
<evidence type="ECO:0000313" key="3">
    <source>
        <dbReference type="Proteomes" id="UP000232722"/>
    </source>
</evidence>
<dbReference type="EMBL" id="LLXJ01003476">
    <property type="protein sequence ID" value="PKB97025.1"/>
    <property type="molecule type" value="Genomic_DNA"/>
</dbReference>
<feature type="compositionally biased region" description="Basic and acidic residues" evidence="1">
    <location>
        <begin position="17"/>
        <end position="47"/>
    </location>
</feature>
<accession>A0A2N0NR21</accession>
<dbReference type="VEuPathDB" id="FungiDB:RhiirFUN_017388"/>
<dbReference type="VEuPathDB" id="FungiDB:FUN_010401"/>
<evidence type="ECO:0000313" key="2">
    <source>
        <dbReference type="EMBL" id="PKB97025.1"/>
    </source>
</evidence>
<sequence>MNSNTSEAPDNANTESLEDKKTDDFLDEVHKKKISDEIRERKREEKLHHKSIAQDSLISRNIKTVPSGNDQSYVTLKTEVSVKQNDDMIPEKSLDENQIIEQGLRHELCSSISSEDNVISTEIISSCVSLENLISDSIQHLSYLFIYLFIYFFW</sequence>
<comment type="caution">
    <text evidence="2">The sequence shown here is derived from an EMBL/GenBank/DDBJ whole genome shotgun (WGS) entry which is preliminary data.</text>
</comment>
<proteinExistence type="predicted"/>
<dbReference type="Proteomes" id="UP000232722">
    <property type="component" value="Unassembled WGS sequence"/>
</dbReference>
<feature type="compositionally biased region" description="Polar residues" evidence="1">
    <location>
        <begin position="1"/>
        <end position="15"/>
    </location>
</feature>
<organism evidence="2 3">
    <name type="scientific">Rhizophagus irregularis</name>
    <dbReference type="NCBI Taxonomy" id="588596"/>
    <lineage>
        <taxon>Eukaryota</taxon>
        <taxon>Fungi</taxon>
        <taxon>Fungi incertae sedis</taxon>
        <taxon>Mucoromycota</taxon>
        <taxon>Glomeromycotina</taxon>
        <taxon>Glomeromycetes</taxon>
        <taxon>Glomerales</taxon>
        <taxon>Glomeraceae</taxon>
        <taxon>Rhizophagus</taxon>
    </lineage>
</organism>
<feature type="region of interest" description="Disordered" evidence="1">
    <location>
        <begin position="1"/>
        <end position="51"/>
    </location>
</feature>
<reference evidence="2 3" key="2">
    <citation type="submission" date="2017-09" db="EMBL/GenBank/DDBJ databases">
        <title>Extensive intraspecific genome diversity in a model arbuscular mycorrhizal fungus.</title>
        <authorList>
            <person name="Chen E.C."/>
            <person name="Morin E."/>
            <person name="Beaudet D."/>
            <person name="Noel J."/>
            <person name="Ndikumana S."/>
            <person name="Charron P."/>
            <person name="St-Onge C."/>
            <person name="Giorgi J."/>
            <person name="Grigoriev I.V."/>
            <person name="Roux C."/>
            <person name="Martin F.M."/>
            <person name="Corradi N."/>
        </authorList>
    </citation>
    <scope>NUCLEOTIDE SEQUENCE [LARGE SCALE GENOMIC DNA]</scope>
    <source>
        <strain evidence="2 3">A5</strain>
    </source>
</reference>
<protein>
    <submittedName>
        <fullName evidence="2">Uncharacterized protein</fullName>
    </submittedName>
</protein>
<dbReference type="VEuPathDB" id="FungiDB:RhiirA1_478461"/>
<gene>
    <name evidence="2" type="ORF">RhiirA5_433857</name>
</gene>
<name>A0A2N0NR21_9GLOM</name>
<dbReference type="AlphaFoldDB" id="A0A2N0NR21"/>